<dbReference type="EMBL" id="JBGEWD010000014">
    <property type="protein sequence ID" value="MEY8001197.1"/>
    <property type="molecule type" value="Genomic_DNA"/>
</dbReference>
<keyword evidence="3" id="KW-1185">Reference proteome</keyword>
<evidence type="ECO:0000313" key="3">
    <source>
        <dbReference type="Proteomes" id="UP001564657"/>
    </source>
</evidence>
<protein>
    <submittedName>
        <fullName evidence="2">Phage scaffolding protein</fullName>
    </submittedName>
</protein>
<feature type="coiled-coil region" evidence="1">
    <location>
        <begin position="43"/>
        <end position="87"/>
    </location>
</feature>
<reference evidence="2 3" key="1">
    <citation type="submission" date="2024-08" db="EMBL/GenBank/DDBJ databases">
        <title>Clostridium lapicellarii sp. nov., and Clostridium renhuaiense sp. nov., two species isolated from the mud in a fermentation cellar used for producing sauce-flavour Chinese liquors.</title>
        <authorList>
            <person name="Yang F."/>
            <person name="Wang H."/>
            <person name="Chen L.Q."/>
            <person name="Zhou N."/>
            <person name="Lu J.J."/>
            <person name="Pu X.X."/>
            <person name="Wan B."/>
            <person name="Wang L."/>
            <person name="Liu S.J."/>
        </authorList>
    </citation>
    <scope>NUCLEOTIDE SEQUENCE [LARGE SCALE GENOMIC DNA]</scope>
    <source>
        <strain evidence="2 3">MT-5</strain>
    </source>
</reference>
<name>A0ABV4BT25_9CLOT</name>
<keyword evidence="1" id="KW-0175">Coiled coil</keyword>
<gene>
    <name evidence="2" type="ORF">AB8U03_13530</name>
</gene>
<dbReference type="Pfam" id="PF06810">
    <property type="entry name" value="Phage_scaffold"/>
    <property type="match status" value="1"/>
</dbReference>
<organism evidence="2 3">
    <name type="scientific">Clostridium moutaii</name>
    <dbReference type="NCBI Taxonomy" id="3240932"/>
    <lineage>
        <taxon>Bacteria</taxon>
        <taxon>Bacillati</taxon>
        <taxon>Bacillota</taxon>
        <taxon>Clostridia</taxon>
        <taxon>Eubacteriales</taxon>
        <taxon>Clostridiaceae</taxon>
        <taxon>Clostridium</taxon>
    </lineage>
</organism>
<dbReference type="Proteomes" id="UP001564657">
    <property type="component" value="Unassembled WGS sequence"/>
</dbReference>
<evidence type="ECO:0000256" key="1">
    <source>
        <dbReference type="SAM" id="Coils"/>
    </source>
</evidence>
<dbReference type="InterPro" id="IPR009636">
    <property type="entry name" value="SCAF"/>
</dbReference>
<evidence type="ECO:0000313" key="2">
    <source>
        <dbReference type="EMBL" id="MEY8001197.1"/>
    </source>
</evidence>
<proteinExistence type="predicted"/>
<sequence>MNKEQFIALGLTEEQAKKAADASTEELKGYVEKQKFDTVSEENKNLKTTVKENATQLENLKKSAGDNEELKTQIATLQADNATKEQEYQTQLKDLQLSNAIKLSVAGKVQDEDIVSGLIDKTKLILGDDGKVTGLDEQLKGLKESKAFLFKAEDTTQQQNTPGFKLGADGSGNGGAANINTQLDAIFGNTTN</sequence>
<accession>A0ABV4BT25</accession>
<comment type="caution">
    <text evidence="2">The sequence shown here is derived from an EMBL/GenBank/DDBJ whole genome shotgun (WGS) entry which is preliminary data.</text>
</comment>
<dbReference type="RefSeq" id="WP_369705091.1">
    <property type="nucleotide sequence ID" value="NZ_JBGEWD010000014.1"/>
</dbReference>